<dbReference type="Gene3D" id="3.40.50.720">
    <property type="entry name" value="NAD(P)-binding Rossmann-like Domain"/>
    <property type="match status" value="1"/>
</dbReference>
<dbReference type="InterPro" id="IPR005097">
    <property type="entry name" value="Sacchrp_dh_NADP-bd"/>
</dbReference>
<dbReference type="PANTHER" id="PTHR43781">
    <property type="entry name" value="SACCHAROPINE DEHYDROGENASE"/>
    <property type="match status" value="1"/>
</dbReference>
<dbReference type="Proteomes" id="UP001589718">
    <property type="component" value="Unassembled WGS sequence"/>
</dbReference>
<keyword evidence="1" id="KW-0812">Transmembrane</keyword>
<dbReference type="SUPFAM" id="SSF51735">
    <property type="entry name" value="NAD(P)-binding Rossmann-fold domains"/>
    <property type="match status" value="1"/>
</dbReference>
<gene>
    <name evidence="3" type="ORF">ACFFTU_25600</name>
</gene>
<organism evidence="3 4">
    <name type="scientific">Streptomyces cremeus</name>
    <dbReference type="NCBI Taxonomy" id="66881"/>
    <lineage>
        <taxon>Bacteria</taxon>
        <taxon>Bacillati</taxon>
        <taxon>Actinomycetota</taxon>
        <taxon>Actinomycetes</taxon>
        <taxon>Kitasatosporales</taxon>
        <taxon>Streptomycetaceae</taxon>
        <taxon>Streptomyces</taxon>
    </lineage>
</organism>
<keyword evidence="4" id="KW-1185">Reference proteome</keyword>
<dbReference type="PANTHER" id="PTHR43781:SF1">
    <property type="entry name" value="SACCHAROPINE DEHYDROGENASE"/>
    <property type="match status" value="1"/>
</dbReference>
<evidence type="ECO:0000256" key="1">
    <source>
        <dbReference type="SAM" id="Phobius"/>
    </source>
</evidence>
<evidence type="ECO:0000259" key="2">
    <source>
        <dbReference type="Pfam" id="PF03435"/>
    </source>
</evidence>
<dbReference type="EMBL" id="JBHMCR010000017">
    <property type="protein sequence ID" value="MFB9523324.1"/>
    <property type="molecule type" value="Genomic_DNA"/>
</dbReference>
<accession>A0ABV5PJE9</accession>
<sequence>MSDHSTPSDTAPALAVVGAYGAVGAAALRVIAERRPDTVVRLGGRDRTQAEALLAKSGLRGEAVEVDLYDGRSAARFCRGARVVLNCAGPSYQVLDKVAWAAAAAGADYVDPGGDEPLLEALTRTGTFTGTAVITAGMQPGLTGLLPRHLCATLDDPRRLTAYVGTMDRLTPAGAADYLLSLGGAYGEARGAIRGGIRVERELEPRTGVELPYANNRVDVYPYLSFESARLPELTGLTEIDWYNVFDGGAHMMNCLSRLQGAMRGESDLTAAAEELTRAAALDLFGRDPFQLMLFEVTGTDDAGRPAIRSLALRAGDTYALTGLVGALAVLAVLDGAVPPGVHFGSDVLDAQSVLAALRAEPAVGLLEIVDRPILAARAMEEGEL</sequence>
<comment type="caution">
    <text evidence="3">The sequence shown here is derived from an EMBL/GenBank/DDBJ whole genome shotgun (WGS) entry which is preliminary data.</text>
</comment>
<evidence type="ECO:0000313" key="3">
    <source>
        <dbReference type="EMBL" id="MFB9523324.1"/>
    </source>
</evidence>
<reference evidence="3 4" key="1">
    <citation type="submission" date="2024-09" db="EMBL/GenBank/DDBJ databases">
        <authorList>
            <person name="Sun Q."/>
            <person name="Mori K."/>
        </authorList>
    </citation>
    <scope>NUCLEOTIDE SEQUENCE [LARGE SCALE GENOMIC DNA]</scope>
    <source>
        <strain evidence="3 4">JCM 4362</strain>
    </source>
</reference>
<dbReference type="InterPro" id="IPR036291">
    <property type="entry name" value="NAD(P)-bd_dom_sf"/>
</dbReference>
<dbReference type="RefSeq" id="WP_345226098.1">
    <property type="nucleotide sequence ID" value="NZ_BAAAXE010000013.1"/>
</dbReference>
<proteinExistence type="predicted"/>
<keyword evidence="1" id="KW-0472">Membrane</keyword>
<protein>
    <submittedName>
        <fullName evidence="3">Saccharopine dehydrogenase NADP-binding domain-containing protein</fullName>
    </submittedName>
</protein>
<dbReference type="Pfam" id="PF03435">
    <property type="entry name" value="Sacchrp_dh_NADP"/>
    <property type="match status" value="1"/>
</dbReference>
<evidence type="ECO:0000313" key="4">
    <source>
        <dbReference type="Proteomes" id="UP001589718"/>
    </source>
</evidence>
<feature type="transmembrane region" description="Helical" evidence="1">
    <location>
        <begin position="12"/>
        <end position="32"/>
    </location>
</feature>
<feature type="domain" description="Saccharopine dehydrogenase NADP binding" evidence="2">
    <location>
        <begin position="15"/>
        <end position="112"/>
    </location>
</feature>
<keyword evidence="1" id="KW-1133">Transmembrane helix</keyword>
<name>A0ABV5PJE9_STRCM</name>